<reference evidence="18" key="2">
    <citation type="submission" date="2025-09" db="UniProtKB">
        <authorList>
            <consortium name="Ensembl"/>
        </authorList>
    </citation>
    <scope>IDENTIFICATION</scope>
</reference>
<dbReference type="CDD" id="cd17913">
    <property type="entry name" value="DEXQc_Suv3"/>
    <property type="match status" value="1"/>
</dbReference>
<dbReference type="InterPro" id="IPR044774">
    <property type="entry name" value="Suv3_DEXQc"/>
</dbReference>
<dbReference type="Gene3D" id="1.20.58.1080">
    <property type="match status" value="1"/>
</dbReference>
<evidence type="ECO:0000256" key="9">
    <source>
        <dbReference type="ARBA" id="ARBA00022806"/>
    </source>
</evidence>
<comment type="subcellular location">
    <subcellularLocation>
        <location evidence="3">Mitochondrion matrix</location>
        <location evidence="3">Mitochondrion nucleoid</location>
    </subcellularLocation>
</comment>
<dbReference type="Gene3D" id="1.10.1740.140">
    <property type="match status" value="1"/>
</dbReference>
<keyword evidence="9" id="KW-0347">Helicase</keyword>
<reference evidence="18" key="1">
    <citation type="submission" date="2025-08" db="UniProtKB">
        <authorList>
            <consortium name="Ensembl"/>
        </authorList>
    </citation>
    <scope>IDENTIFICATION</scope>
</reference>
<dbReference type="FunFam" id="1.20.58.1080:FF:000001">
    <property type="entry name" value="ATP-dependent RNA helicase SUPV3L1, mitochondrial"/>
    <property type="match status" value="1"/>
</dbReference>
<dbReference type="Proteomes" id="UP000694393">
    <property type="component" value="Unplaced"/>
</dbReference>
<sequence length="788" mass="88401">MNRCVGLLSRWPPSLRRAGAVSTAFRGLRQPSRGSSESNGCGAVDTSLFVPRHVKPLGPTPAGDVGIELTQPLNKSEVLKILNKFYKRKELQRLGGESGLDARLFHQAFVSFRKYIMESSSLNADIHIILNDICCGAGHVDDLFPFFLRHAKQIFPMLDCMDDLRKISDLRLPPNWYPEARAIQRKIVFHAGPTNSGKTYHAIQRYLAAKSGVYCGPLKLLAHEIFQKTNDARVPCDLLTGEERVLVDPEGKHAAHIACTIEMCSITMPYEVAVIDEIQMIRDPGRGWAWTRALLGLCAQEIHVCGEAAAIDLVTELMYSTGEEVEVRNYDRLTPITVLDYALESLDNLRPGDCIVCFSKNDIYSVSRKIEARGLECAVIYGSLPPGTKLTQAKKFNDPNDPCKILVATDAIGMGLNLSIKRIIFHSLIKPTINDKGEKEMDTITTSQALQISGRAGRFGSVFKEGEVTTMYSEDLSLLTDILSKPVLPIEAAGLHPTAEQIEMFAYHLPDSTLSNLIDIFVSLSQVDGLYFVCNIDDFKFLADMIQHIPLNLRVRYVFCTAPINKKQPFVSTSLLKFARQFSKSEPLTFDWICRYTNWPLVPPRNIKDLLHLEAVHEVFDLYLWLSYRFMDMFPDASLVRDIQKELDGIIQIGVRNITRLIRASEATSVSGALAVPDDFPLQRSKDKDSVLNLKDLRAANQKEFSSAAKVPGQRRMRGTKALGYKPAAVESEMRNLVQGPLTAKLVREGLLTEEMLKQLKREWQVHHNKNGKRDNQHGSEETEEKVE</sequence>
<evidence type="ECO:0000256" key="12">
    <source>
        <dbReference type="ARBA" id="ARBA00023128"/>
    </source>
</evidence>
<dbReference type="Pfam" id="PF00271">
    <property type="entry name" value="Helicase_C"/>
    <property type="match status" value="1"/>
</dbReference>
<comment type="cofactor">
    <cofactor evidence="1">
        <name>Mn(2+)</name>
        <dbReference type="ChEBI" id="CHEBI:29035"/>
    </cofactor>
</comment>
<keyword evidence="11" id="KW-0809">Transit peptide</keyword>
<keyword evidence="13" id="KW-1135">Mitochondrion nucleoid</keyword>
<dbReference type="GO" id="GO:0042645">
    <property type="term" value="C:mitochondrial nucleoid"/>
    <property type="evidence" value="ECO:0007669"/>
    <property type="project" value="UniProtKB-SubCell"/>
</dbReference>
<evidence type="ECO:0000256" key="8">
    <source>
        <dbReference type="ARBA" id="ARBA00022801"/>
    </source>
</evidence>
<feature type="region of interest" description="Disordered" evidence="16">
    <location>
        <begin position="765"/>
        <end position="788"/>
    </location>
</feature>
<dbReference type="GO" id="GO:0003724">
    <property type="term" value="F:RNA helicase activity"/>
    <property type="evidence" value="ECO:0007669"/>
    <property type="project" value="UniProtKB-EC"/>
</dbReference>
<comment type="catalytic activity">
    <reaction evidence="15">
        <text>ATP + H2O = ADP + phosphate + H(+)</text>
        <dbReference type="Rhea" id="RHEA:13065"/>
        <dbReference type="ChEBI" id="CHEBI:15377"/>
        <dbReference type="ChEBI" id="CHEBI:15378"/>
        <dbReference type="ChEBI" id="CHEBI:30616"/>
        <dbReference type="ChEBI" id="CHEBI:43474"/>
        <dbReference type="ChEBI" id="CHEBI:456216"/>
        <dbReference type="EC" id="3.6.4.13"/>
    </reaction>
</comment>
<evidence type="ECO:0000256" key="5">
    <source>
        <dbReference type="ARBA" id="ARBA00012552"/>
    </source>
</evidence>
<dbReference type="CDD" id="cd18805">
    <property type="entry name" value="SF2_C_suv3"/>
    <property type="match status" value="1"/>
</dbReference>
<dbReference type="GO" id="GO:0045025">
    <property type="term" value="C:mitochondrial degradosome"/>
    <property type="evidence" value="ECO:0007669"/>
    <property type="project" value="TreeGrafter"/>
</dbReference>
<dbReference type="Pfam" id="PF12513">
    <property type="entry name" value="SUV3_C"/>
    <property type="match status" value="1"/>
</dbReference>
<dbReference type="FunFam" id="1.10.1740.140:FF:000001">
    <property type="entry name" value="ATP-dependent RNA helicase SUPV3L1, mitochondrial"/>
    <property type="match status" value="1"/>
</dbReference>
<dbReference type="InterPro" id="IPR055206">
    <property type="entry name" value="DEXQc_SUV3"/>
</dbReference>
<dbReference type="InterPro" id="IPR050699">
    <property type="entry name" value="RNA-DNA_Helicase"/>
</dbReference>
<dbReference type="InterPro" id="IPR027417">
    <property type="entry name" value="P-loop_NTPase"/>
</dbReference>
<dbReference type="Pfam" id="PF18114">
    <property type="entry name" value="Suv3_N"/>
    <property type="match status" value="1"/>
</dbReference>
<dbReference type="Pfam" id="PF22527">
    <property type="entry name" value="DEXQc_Suv3"/>
    <property type="match status" value="1"/>
</dbReference>
<keyword evidence="7" id="KW-0547">Nucleotide-binding</keyword>
<dbReference type="EC" id="3.6.4.13" evidence="5"/>
<dbReference type="Gene3D" id="3.40.50.300">
    <property type="entry name" value="P-loop containing nucleotide triphosphate hydrolases"/>
    <property type="match status" value="2"/>
</dbReference>
<dbReference type="FunFam" id="3.40.50.300:FF:000446">
    <property type="entry name" value="ATP-dependent RNA helicase SUPV3L1, mitochondrial"/>
    <property type="match status" value="1"/>
</dbReference>
<evidence type="ECO:0000259" key="17">
    <source>
        <dbReference type="PROSITE" id="PS51194"/>
    </source>
</evidence>
<evidence type="ECO:0000256" key="13">
    <source>
        <dbReference type="ARBA" id="ARBA00023271"/>
    </source>
</evidence>
<dbReference type="InterPro" id="IPR041453">
    <property type="entry name" value="Suv3_N"/>
</dbReference>
<dbReference type="Gene3D" id="1.20.272.40">
    <property type="match status" value="1"/>
</dbReference>
<dbReference type="GO" id="GO:0016787">
    <property type="term" value="F:hydrolase activity"/>
    <property type="evidence" value="ECO:0007669"/>
    <property type="project" value="UniProtKB-KW"/>
</dbReference>
<dbReference type="Ensembl" id="ENSPCET00000001283.1">
    <property type="protein sequence ID" value="ENSPCEP00000001235.1"/>
    <property type="gene ID" value="ENSPCEG00000001039.1"/>
</dbReference>
<evidence type="ECO:0000256" key="14">
    <source>
        <dbReference type="ARBA" id="ARBA00031873"/>
    </source>
</evidence>
<evidence type="ECO:0000256" key="16">
    <source>
        <dbReference type="SAM" id="MobiDB-lite"/>
    </source>
</evidence>
<accession>A0A8C8R7X3</accession>
<dbReference type="AlphaFoldDB" id="A0A8C8R7X3"/>
<protein>
    <recommendedName>
        <fullName evidence="6">ATP-dependent RNA helicase SUPV3L1, mitochondrial</fullName>
        <ecNumber evidence="5">3.6.4.13</ecNumber>
    </recommendedName>
    <alternativeName>
        <fullName evidence="14">Suppressor of var1 3-like protein 1</fullName>
    </alternativeName>
</protein>
<name>A0A8C8R7X3_9SAUR</name>
<evidence type="ECO:0000313" key="19">
    <source>
        <dbReference type="Proteomes" id="UP000694393"/>
    </source>
</evidence>
<evidence type="ECO:0000256" key="11">
    <source>
        <dbReference type="ARBA" id="ARBA00022946"/>
    </source>
</evidence>
<evidence type="ECO:0000256" key="4">
    <source>
        <dbReference type="ARBA" id="ARBA00008708"/>
    </source>
</evidence>
<comment type="cofactor">
    <cofactor evidence="2">
        <name>Mg(2+)</name>
        <dbReference type="ChEBI" id="CHEBI:18420"/>
    </cofactor>
</comment>
<dbReference type="PROSITE" id="PS51194">
    <property type="entry name" value="HELICASE_CTER"/>
    <property type="match status" value="1"/>
</dbReference>
<dbReference type="PANTHER" id="PTHR12131">
    <property type="entry name" value="ATP-DEPENDENT RNA AND DNA HELICASE"/>
    <property type="match status" value="1"/>
</dbReference>
<comment type="similarity">
    <text evidence="4">Belongs to the helicase family.</text>
</comment>
<dbReference type="GO" id="GO:0005524">
    <property type="term" value="F:ATP binding"/>
    <property type="evidence" value="ECO:0007669"/>
    <property type="project" value="UniProtKB-KW"/>
</dbReference>
<evidence type="ECO:0000256" key="7">
    <source>
        <dbReference type="ARBA" id="ARBA00022741"/>
    </source>
</evidence>
<keyword evidence="19" id="KW-1185">Reference proteome</keyword>
<keyword evidence="12" id="KW-0496">Mitochondrion</keyword>
<evidence type="ECO:0000256" key="10">
    <source>
        <dbReference type="ARBA" id="ARBA00022840"/>
    </source>
</evidence>
<keyword evidence="8" id="KW-0378">Hydrolase</keyword>
<keyword evidence="10" id="KW-0067">ATP-binding</keyword>
<dbReference type="SUPFAM" id="SSF52540">
    <property type="entry name" value="P-loop containing nucleoside triphosphate hydrolases"/>
    <property type="match status" value="2"/>
</dbReference>
<dbReference type="Pfam" id="PF18147">
    <property type="entry name" value="Suv3_C_1"/>
    <property type="match status" value="1"/>
</dbReference>
<evidence type="ECO:0000256" key="2">
    <source>
        <dbReference type="ARBA" id="ARBA00001946"/>
    </source>
</evidence>
<proteinExistence type="inferred from homology"/>
<feature type="domain" description="Helicase C-terminal" evidence="17">
    <location>
        <begin position="338"/>
        <end position="503"/>
    </location>
</feature>
<evidence type="ECO:0000256" key="3">
    <source>
        <dbReference type="ARBA" id="ARBA00004436"/>
    </source>
</evidence>
<evidence type="ECO:0000256" key="6">
    <source>
        <dbReference type="ARBA" id="ARBA00021960"/>
    </source>
</evidence>
<dbReference type="InterPro" id="IPR022192">
    <property type="entry name" value="SUV3_C"/>
</dbReference>
<evidence type="ECO:0000256" key="15">
    <source>
        <dbReference type="ARBA" id="ARBA00047984"/>
    </source>
</evidence>
<dbReference type="InterPro" id="IPR041082">
    <property type="entry name" value="Suv3_C_1"/>
</dbReference>
<evidence type="ECO:0000256" key="1">
    <source>
        <dbReference type="ARBA" id="ARBA00001936"/>
    </source>
</evidence>
<organism evidence="18 19">
    <name type="scientific">Pelusios castaneus</name>
    <name type="common">West African mud turtle</name>
    <dbReference type="NCBI Taxonomy" id="367368"/>
    <lineage>
        <taxon>Eukaryota</taxon>
        <taxon>Metazoa</taxon>
        <taxon>Chordata</taxon>
        <taxon>Craniata</taxon>
        <taxon>Vertebrata</taxon>
        <taxon>Euteleostomi</taxon>
        <taxon>Archelosauria</taxon>
        <taxon>Testudinata</taxon>
        <taxon>Testudines</taxon>
        <taxon>Pleurodira</taxon>
        <taxon>Pelomedusidae</taxon>
        <taxon>Pelusios</taxon>
    </lineage>
</organism>
<dbReference type="SMART" id="SM00490">
    <property type="entry name" value="HELICc"/>
    <property type="match status" value="1"/>
</dbReference>
<dbReference type="InterPro" id="IPR001650">
    <property type="entry name" value="Helicase_C-like"/>
</dbReference>
<evidence type="ECO:0000313" key="18">
    <source>
        <dbReference type="Ensembl" id="ENSPCEP00000001235.1"/>
    </source>
</evidence>
<dbReference type="GO" id="GO:0000965">
    <property type="term" value="P:mitochondrial RNA 3'-end processing"/>
    <property type="evidence" value="ECO:0007669"/>
    <property type="project" value="TreeGrafter"/>
</dbReference>
<dbReference type="FunFam" id="3.40.50.300:FF:000269">
    <property type="entry name" value="ATP-dependent RNA helicase SUPV3L1, mitochondrial"/>
    <property type="match status" value="1"/>
</dbReference>
<dbReference type="PANTHER" id="PTHR12131:SF1">
    <property type="entry name" value="ATP-DEPENDENT RNA HELICASE SUPV3L1, MITOCHONDRIAL-RELATED"/>
    <property type="match status" value="1"/>
</dbReference>